<dbReference type="EMBL" id="JAHQIW010000021">
    <property type="protein sequence ID" value="KAJ1345565.1"/>
    <property type="molecule type" value="Genomic_DNA"/>
</dbReference>
<dbReference type="Proteomes" id="UP001196413">
    <property type="component" value="Unassembled WGS sequence"/>
</dbReference>
<sequence>MLNVPFISNGNQTAIWPTRTLPPLQCNNRTTARNLQCKVVEECTCYPAEVRTNCRCNEPHISSFFRNARHRLPIIMPSATFQQTKAGRVQAIIPRMTTAEIILSIQDELKTEVVVDSVTCHIGNTSIQGCYKCAKGAIAHITCTSESPAQAEIVCPSATFTVPCEREGKHSKLYFSFSQARVQEKCTVTCGTIITRFEVGGILKFTDTAAMLFNKWLHGDTKTEMEIQWPDLWHIVDILLQWYKTVAIALLGLLILMALTYTFGGRVIAFACRWVARLIIAPFWLLYHVLNGCRKQLTHDRGTKHL</sequence>
<accession>A0AAD5QFD5</accession>
<evidence type="ECO:0000313" key="3">
    <source>
        <dbReference type="Proteomes" id="UP001196413"/>
    </source>
</evidence>
<evidence type="ECO:0008006" key="4">
    <source>
        <dbReference type="Google" id="ProtNLM"/>
    </source>
</evidence>
<keyword evidence="1" id="KW-0812">Transmembrane</keyword>
<dbReference type="AlphaFoldDB" id="A0AAD5QFD5"/>
<keyword evidence="3" id="KW-1185">Reference proteome</keyword>
<protein>
    <recommendedName>
        <fullName evidence="4">Phlebovirus glycoprotein G2 fusion domain-containing protein</fullName>
    </recommendedName>
</protein>
<name>A0AAD5QFD5_PARTN</name>
<evidence type="ECO:0000313" key="2">
    <source>
        <dbReference type="EMBL" id="KAJ1345565.1"/>
    </source>
</evidence>
<organism evidence="2 3">
    <name type="scientific">Parelaphostrongylus tenuis</name>
    <name type="common">Meningeal worm</name>
    <dbReference type="NCBI Taxonomy" id="148309"/>
    <lineage>
        <taxon>Eukaryota</taxon>
        <taxon>Metazoa</taxon>
        <taxon>Ecdysozoa</taxon>
        <taxon>Nematoda</taxon>
        <taxon>Chromadorea</taxon>
        <taxon>Rhabditida</taxon>
        <taxon>Rhabditina</taxon>
        <taxon>Rhabditomorpha</taxon>
        <taxon>Strongyloidea</taxon>
        <taxon>Metastrongylidae</taxon>
        <taxon>Parelaphostrongylus</taxon>
    </lineage>
</organism>
<reference evidence="2" key="1">
    <citation type="submission" date="2021-06" db="EMBL/GenBank/DDBJ databases">
        <title>Parelaphostrongylus tenuis whole genome reference sequence.</title>
        <authorList>
            <person name="Garwood T.J."/>
            <person name="Larsen P.A."/>
            <person name="Fountain-Jones N.M."/>
            <person name="Garbe J.R."/>
            <person name="Macchietto M.G."/>
            <person name="Kania S.A."/>
            <person name="Gerhold R.W."/>
            <person name="Richards J.E."/>
            <person name="Wolf T.M."/>
        </authorList>
    </citation>
    <scope>NUCLEOTIDE SEQUENCE</scope>
    <source>
        <strain evidence="2">MNPRO001-30</strain>
        <tissue evidence="2">Meninges</tissue>
    </source>
</reference>
<comment type="caution">
    <text evidence="2">The sequence shown here is derived from an EMBL/GenBank/DDBJ whole genome shotgun (WGS) entry which is preliminary data.</text>
</comment>
<dbReference type="Gene3D" id="2.60.40.3770">
    <property type="match status" value="1"/>
</dbReference>
<feature type="transmembrane region" description="Helical" evidence="1">
    <location>
        <begin position="242"/>
        <end position="261"/>
    </location>
</feature>
<gene>
    <name evidence="2" type="ORF">KIN20_000130</name>
</gene>
<keyword evidence="1" id="KW-0472">Membrane</keyword>
<evidence type="ECO:0000256" key="1">
    <source>
        <dbReference type="SAM" id="Phobius"/>
    </source>
</evidence>
<keyword evidence="1" id="KW-1133">Transmembrane helix</keyword>
<proteinExistence type="predicted"/>